<organism evidence="2 3">
    <name type="scientific">Lupinus albus</name>
    <name type="common">White lupine</name>
    <name type="synonym">Lupinus termis</name>
    <dbReference type="NCBI Taxonomy" id="3870"/>
    <lineage>
        <taxon>Eukaryota</taxon>
        <taxon>Viridiplantae</taxon>
        <taxon>Streptophyta</taxon>
        <taxon>Embryophyta</taxon>
        <taxon>Tracheophyta</taxon>
        <taxon>Spermatophyta</taxon>
        <taxon>Magnoliopsida</taxon>
        <taxon>eudicotyledons</taxon>
        <taxon>Gunneridae</taxon>
        <taxon>Pentapetalae</taxon>
        <taxon>rosids</taxon>
        <taxon>fabids</taxon>
        <taxon>Fabales</taxon>
        <taxon>Fabaceae</taxon>
        <taxon>Papilionoideae</taxon>
        <taxon>50 kb inversion clade</taxon>
        <taxon>genistoids sensu lato</taxon>
        <taxon>core genistoids</taxon>
        <taxon>Genisteae</taxon>
        <taxon>Lupinus</taxon>
    </lineage>
</organism>
<keyword evidence="1" id="KW-0472">Membrane</keyword>
<reference evidence="3" key="1">
    <citation type="journal article" date="2020" name="Nat. Commun.">
        <title>Genome sequence of the cluster root forming white lupin.</title>
        <authorList>
            <person name="Hufnagel B."/>
            <person name="Marques A."/>
            <person name="Soriano A."/>
            <person name="Marques L."/>
            <person name="Divol F."/>
            <person name="Doumas P."/>
            <person name="Sallet E."/>
            <person name="Mancinotti D."/>
            <person name="Carrere S."/>
            <person name="Marande W."/>
            <person name="Arribat S."/>
            <person name="Keller J."/>
            <person name="Huneau C."/>
            <person name="Blein T."/>
            <person name="Aime D."/>
            <person name="Laguerre M."/>
            <person name="Taylor J."/>
            <person name="Schubert V."/>
            <person name="Nelson M."/>
            <person name="Geu-Flores F."/>
            <person name="Crespi M."/>
            <person name="Gallardo-Guerrero K."/>
            <person name="Delaux P.-M."/>
            <person name="Salse J."/>
            <person name="Berges H."/>
            <person name="Guyot R."/>
            <person name="Gouzy J."/>
            <person name="Peret B."/>
        </authorList>
    </citation>
    <scope>NUCLEOTIDE SEQUENCE [LARGE SCALE GENOMIC DNA]</scope>
    <source>
        <strain evidence="3">cv. Amiga</strain>
    </source>
</reference>
<accession>A0A6A4PJI5</accession>
<dbReference type="Proteomes" id="UP000447434">
    <property type="component" value="Chromosome 13"/>
</dbReference>
<feature type="transmembrane region" description="Helical" evidence="1">
    <location>
        <begin position="29"/>
        <end position="52"/>
    </location>
</feature>
<protein>
    <submittedName>
        <fullName evidence="2">Uncharacterized protein</fullName>
    </submittedName>
</protein>
<evidence type="ECO:0000313" key="3">
    <source>
        <dbReference type="Proteomes" id="UP000447434"/>
    </source>
</evidence>
<keyword evidence="3" id="KW-1185">Reference proteome</keyword>
<name>A0A6A4PJI5_LUPAL</name>
<sequence length="77" mass="9391">MKRNRWRQNNCPCFNRSPSFSQPKPFSHIPILLSFIFVILIIINLILFYFVLYEIIILHRFYYLLSPTSKSQTRHCR</sequence>
<dbReference type="AlphaFoldDB" id="A0A6A4PJI5"/>
<proteinExistence type="predicted"/>
<comment type="caution">
    <text evidence="2">The sequence shown here is derived from an EMBL/GenBank/DDBJ whole genome shotgun (WGS) entry which is preliminary data.</text>
</comment>
<keyword evidence="1" id="KW-0812">Transmembrane</keyword>
<dbReference type="EMBL" id="WOCE01000013">
    <property type="protein sequence ID" value="KAE9601713.1"/>
    <property type="molecule type" value="Genomic_DNA"/>
</dbReference>
<evidence type="ECO:0000313" key="2">
    <source>
        <dbReference type="EMBL" id="KAE9601713.1"/>
    </source>
</evidence>
<evidence type="ECO:0000256" key="1">
    <source>
        <dbReference type="SAM" id="Phobius"/>
    </source>
</evidence>
<gene>
    <name evidence="2" type="ORF">Lalb_Chr13g0300721</name>
</gene>
<keyword evidence="1" id="KW-1133">Transmembrane helix</keyword>